<dbReference type="InterPro" id="IPR019795">
    <property type="entry name" value="Globin_bac-like_CS"/>
</dbReference>
<proteinExistence type="inferred from homology"/>
<dbReference type="InterPro" id="IPR012292">
    <property type="entry name" value="Globin/Proto"/>
</dbReference>
<protein>
    <recommendedName>
        <fullName evidence="8">Group 1 truncated hemoglobin</fullName>
    </recommendedName>
</protein>
<keyword evidence="6 8" id="KW-0479">Metal-binding</keyword>
<comment type="similarity">
    <text evidence="2 8">Belongs to the truncated hemoglobin family. Group I subfamily.</text>
</comment>
<evidence type="ECO:0000256" key="4">
    <source>
        <dbReference type="ARBA" id="ARBA00022617"/>
    </source>
</evidence>
<name>A0ABW0KU23_9BACT</name>
<reference evidence="10" key="1">
    <citation type="journal article" date="2019" name="Int. J. Syst. Evol. Microbiol.">
        <title>The Global Catalogue of Microorganisms (GCM) 10K type strain sequencing project: providing services to taxonomists for standard genome sequencing and annotation.</title>
        <authorList>
            <consortium name="The Broad Institute Genomics Platform"/>
            <consortium name="The Broad Institute Genome Sequencing Center for Infectious Disease"/>
            <person name="Wu L."/>
            <person name="Ma J."/>
        </authorList>
    </citation>
    <scope>NUCLEOTIDE SEQUENCE [LARGE SCALE GENOMIC DNA]</scope>
    <source>
        <strain evidence="10">CGMCC 4.1469</strain>
    </source>
</reference>
<evidence type="ECO:0000256" key="1">
    <source>
        <dbReference type="ARBA" id="ARBA00001971"/>
    </source>
</evidence>
<gene>
    <name evidence="9" type="ORF">ACFQDI_19205</name>
</gene>
<dbReference type="Pfam" id="PF01152">
    <property type="entry name" value="Bac_globin"/>
    <property type="match status" value="1"/>
</dbReference>
<evidence type="ECO:0000256" key="5">
    <source>
        <dbReference type="ARBA" id="ARBA00022621"/>
    </source>
</evidence>
<comment type="cofactor">
    <cofactor evidence="1 8">
        <name>heme</name>
        <dbReference type="ChEBI" id="CHEBI:30413"/>
    </cofactor>
</comment>
<evidence type="ECO:0000313" key="10">
    <source>
        <dbReference type="Proteomes" id="UP001596052"/>
    </source>
</evidence>
<dbReference type="Proteomes" id="UP001596052">
    <property type="component" value="Unassembled WGS sequence"/>
</dbReference>
<keyword evidence="4 8" id="KW-0349">Heme</keyword>
<keyword evidence="10" id="KW-1185">Reference proteome</keyword>
<dbReference type="PIRSF" id="PIRSF002030">
    <property type="entry name" value="Globin_Protozoa/Cyanobacteria"/>
    <property type="match status" value="1"/>
</dbReference>
<evidence type="ECO:0000256" key="3">
    <source>
        <dbReference type="ARBA" id="ARBA00022448"/>
    </source>
</evidence>
<accession>A0ABW0KU23</accession>
<dbReference type="InterPro" id="IPR001486">
    <property type="entry name" value="Hemoglobin_trunc"/>
</dbReference>
<dbReference type="InterPro" id="IPR009050">
    <property type="entry name" value="Globin-like_sf"/>
</dbReference>
<sequence length="124" mass="14058">MNPNTPSLYERLGGEEMITALIPAFYVRVLADPELGHFFKNTELEKLHAMQREFFVMATGGPIQYSGRPLAHTHHGRGITRQHFARFTGHLVETLLDMNVTREEADEVIDRINAMTNEITGASY</sequence>
<dbReference type="Gene3D" id="1.10.490.10">
    <property type="entry name" value="Globins"/>
    <property type="match status" value="1"/>
</dbReference>
<evidence type="ECO:0000256" key="7">
    <source>
        <dbReference type="ARBA" id="ARBA00023004"/>
    </source>
</evidence>
<organism evidence="9 10">
    <name type="scientific">Prosthecobacter fluviatilis</name>
    <dbReference type="NCBI Taxonomy" id="445931"/>
    <lineage>
        <taxon>Bacteria</taxon>
        <taxon>Pseudomonadati</taxon>
        <taxon>Verrucomicrobiota</taxon>
        <taxon>Verrucomicrobiia</taxon>
        <taxon>Verrucomicrobiales</taxon>
        <taxon>Verrucomicrobiaceae</taxon>
        <taxon>Prosthecobacter</taxon>
    </lineage>
</organism>
<dbReference type="CDD" id="cd00454">
    <property type="entry name" value="TrHb1_N"/>
    <property type="match status" value="1"/>
</dbReference>
<keyword evidence="5 8" id="KW-0561">Oxygen transport</keyword>
<keyword evidence="7 8" id="KW-0408">Iron</keyword>
<keyword evidence="3 8" id="KW-0813">Transport</keyword>
<dbReference type="EMBL" id="JBHSMQ010000008">
    <property type="protein sequence ID" value="MFC5457003.1"/>
    <property type="molecule type" value="Genomic_DNA"/>
</dbReference>
<evidence type="ECO:0000256" key="2">
    <source>
        <dbReference type="ARBA" id="ARBA00009660"/>
    </source>
</evidence>
<evidence type="ECO:0000256" key="6">
    <source>
        <dbReference type="ARBA" id="ARBA00022723"/>
    </source>
</evidence>
<comment type="caution">
    <text evidence="9">The sequence shown here is derived from an EMBL/GenBank/DDBJ whole genome shotgun (WGS) entry which is preliminary data.</text>
</comment>
<evidence type="ECO:0000313" key="9">
    <source>
        <dbReference type="EMBL" id="MFC5457003.1"/>
    </source>
</evidence>
<evidence type="ECO:0000256" key="8">
    <source>
        <dbReference type="PIRNR" id="PIRNR002030"/>
    </source>
</evidence>
<dbReference type="RefSeq" id="WP_377169839.1">
    <property type="nucleotide sequence ID" value="NZ_JBHSMQ010000008.1"/>
</dbReference>
<dbReference type="InterPro" id="IPR016339">
    <property type="entry name" value="Hemoglobin_trunc_I"/>
</dbReference>
<dbReference type="PROSITE" id="PS01213">
    <property type="entry name" value="GLOBIN_FAM_2"/>
    <property type="match status" value="1"/>
</dbReference>
<dbReference type="SUPFAM" id="SSF46458">
    <property type="entry name" value="Globin-like"/>
    <property type="match status" value="1"/>
</dbReference>